<proteinExistence type="predicted"/>
<keyword evidence="1" id="KW-1133">Transmembrane helix</keyword>
<sequence length="127" mass="15239">MVKKEGGMMVEEYVLELYNLLYTTEWQDIVSFLGIVFCMKIVIVYMEEQGMFYSFSSPFDMQREPLLNYAKVNYEQFPFVVFFMIRFITAIVKKKESDDEEYHSTCNIANVFKLNTRRRFICGFDFL</sequence>
<gene>
    <name evidence="2" type="ORF">P6F46_08410</name>
</gene>
<keyword evidence="3" id="KW-1185">Reference proteome</keyword>
<reference evidence="2 3" key="1">
    <citation type="journal article" date="2023" name="Int. J. Mol. Sci.">
        <title>Pathogenicity and Genomic Characterization of a Novel Genospecies, Bacillus shihchuchen, of the Bacillus cereus Group Isolated from Chinese Softshell Turtle (Pelodiscus sinensis).</title>
        <authorList>
            <person name="Cheng L.W."/>
            <person name="Byadgi O.V."/>
            <person name="Tsai C.E."/>
            <person name="Wang P.C."/>
            <person name="Chen S.C."/>
        </authorList>
    </citation>
    <scope>NUCLEOTIDE SEQUENCE [LARGE SCALE GENOMIC DNA]</scope>
    <source>
        <strain evidence="2 3">QF108-045</strain>
    </source>
</reference>
<protein>
    <submittedName>
        <fullName evidence="2">Uncharacterized protein</fullName>
    </submittedName>
</protein>
<accession>A0ABT7KW38</accession>
<keyword evidence="1" id="KW-0812">Transmembrane</keyword>
<evidence type="ECO:0000256" key="1">
    <source>
        <dbReference type="SAM" id="Phobius"/>
    </source>
</evidence>
<dbReference type="EMBL" id="JASWHZ010000001">
    <property type="protein sequence ID" value="MDL2417589.1"/>
    <property type="molecule type" value="Genomic_DNA"/>
</dbReference>
<feature type="transmembrane region" description="Helical" evidence="1">
    <location>
        <begin position="29"/>
        <end position="46"/>
    </location>
</feature>
<evidence type="ECO:0000313" key="2">
    <source>
        <dbReference type="EMBL" id="MDL2417589.1"/>
    </source>
</evidence>
<name>A0ABT7KW38_9BACI</name>
<organism evidence="2 3">
    <name type="scientific">Bacillus shihchuchen</name>
    <dbReference type="NCBI Taxonomy" id="3036942"/>
    <lineage>
        <taxon>Bacteria</taxon>
        <taxon>Bacillati</taxon>
        <taxon>Bacillota</taxon>
        <taxon>Bacilli</taxon>
        <taxon>Bacillales</taxon>
        <taxon>Bacillaceae</taxon>
        <taxon>Bacillus</taxon>
        <taxon>Bacillus cereus group</taxon>
    </lineage>
</organism>
<keyword evidence="1" id="KW-0472">Membrane</keyword>
<evidence type="ECO:0000313" key="3">
    <source>
        <dbReference type="Proteomes" id="UP001229716"/>
    </source>
</evidence>
<comment type="caution">
    <text evidence="2">The sequence shown here is derived from an EMBL/GenBank/DDBJ whole genome shotgun (WGS) entry which is preliminary data.</text>
</comment>
<dbReference type="Proteomes" id="UP001229716">
    <property type="component" value="Unassembled WGS sequence"/>
</dbReference>